<accession>A0A2T7BCZ3</accession>
<dbReference type="Proteomes" id="UP000244450">
    <property type="component" value="Unassembled WGS sequence"/>
</dbReference>
<name>A0A2T7BCZ3_9BACT</name>
<dbReference type="OrthoDB" id="677036at2"/>
<gene>
    <name evidence="1" type="ORF">DCC81_21335</name>
</gene>
<sequence>MMRYWFEFDFTNYDKVPSGLLMGCGVTGYGYEDVINILKEKVFINKSLPEIKKVAENIDLQELDQNHVLPNINSPNQRGVWFPLGYN</sequence>
<evidence type="ECO:0000313" key="1">
    <source>
        <dbReference type="EMBL" id="PUZ22961.1"/>
    </source>
</evidence>
<keyword evidence="2" id="KW-1185">Reference proteome</keyword>
<dbReference type="RefSeq" id="WP_108688705.1">
    <property type="nucleotide sequence ID" value="NZ_QCYK01000003.1"/>
</dbReference>
<dbReference type="EMBL" id="QCYK01000003">
    <property type="protein sequence ID" value="PUZ22961.1"/>
    <property type="molecule type" value="Genomic_DNA"/>
</dbReference>
<protein>
    <submittedName>
        <fullName evidence="1">Uncharacterized protein</fullName>
    </submittedName>
</protein>
<reference evidence="1 2" key="1">
    <citation type="submission" date="2018-04" db="EMBL/GenBank/DDBJ databases">
        <title>Chitinophaga fuyangensis sp. nov., isolated from soil in a chemical factory.</title>
        <authorList>
            <person name="Chen K."/>
        </authorList>
    </citation>
    <scope>NUCLEOTIDE SEQUENCE [LARGE SCALE GENOMIC DNA]</scope>
    <source>
        <strain evidence="1 2">LY-1</strain>
    </source>
</reference>
<evidence type="ECO:0000313" key="2">
    <source>
        <dbReference type="Proteomes" id="UP000244450"/>
    </source>
</evidence>
<dbReference type="AlphaFoldDB" id="A0A2T7BCZ3"/>
<proteinExistence type="predicted"/>
<organism evidence="1 2">
    <name type="scientific">Chitinophaga parva</name>
    <dbReference type="NCBI Taxonomy" id="2169414"/>
    <lineage>
        <taxon>Bacteria</taxon>
        <taxon>Pseudomonadati</taxon>
        <taxon>Bacteroidota</taxon>
        <taxon>Chitinophagia</taxon>
        <taxon>Chitinophagales</taxon>
        <taxon>Chitinophagaceae</taxon>
        <taxon>Chitinophaga</taxon>
    </lineage>
</organism>
<comment type="caution">
    <text evidence="1">The sequence shown here is derived from an EMBL/GenBank/DDBJ whole genome shotgun (WGS) entry which is preliminary data.</text>
</comment>